<sequence>LEEYLSWHQVCSHNSPQPNHASEIISTQALKAAITTAFIMMFNSENKSNSDLEDYFSFFKHQSEKQYLTARGTTTRFHPQYNLSSIQSLSESCFQQTFCMSWPFFLNILHFIKPDPIFYNQSQNPQQDFSIQLAVATCRLGSNGNGAAVLRLKNLFQVGYVTINLYTTRVIKAIYKMQSQLASWPTQEECQLASSNQLPLHWPLCFVLHHLHLLSLPLSFNVQFLIILLLASFTYAYI</sequence>
<dbReference type="OrthoDB" id="2507202at2759"/>
<dbReference type="Proteomes" id="UP000037035">
    <property type="component" value="Unassembled WGS sequence"/>
</dbReference>
<protein>
    <submittedName>
        <fullName evidence="2">Uncharacterized protein</fullName>
    </submittedName>
</protein>
<keyword evidence="1" id="KW-0472">Membrane</keyword>
<keyword evidence="3" id="KW-1185">Reference proteome</keyword>
<comment type="caution">
    <text evidence="2">The sequence shown here is derived from an EMBL/GenBank/DDBJ whole genome shotgun (WGS) entry which is preliminary data.</text>
</comment>
<proteinExistence type="predicted"/>
<dbReference type="EMBL" id="LAVV01014925">
    <property type="protein sequence ID" value="KNZ44326.1"/>
    <property type="molecule type" value="Genomic_DNA"/>
</dbReference>
<accession>A0A0L6U746</accession>
<keyword evidence="1" id="KW-1133">Transmembrane helix</keyword>
<reference evidence="2 3" key="1">
    <citation type="submission" date="2015-08" db="EMBL/GenBank/DDBJ databases">
        <title>Next Generation Sequencing and Analysis of the Genome of Puccinia sorghi L Schw, the Causal Agent of Maize Common Rust.</title>
        <authorList>
            <person name="Rochi L."/>
            <person name="Burguener G."/>
            <person name="Darino M."/>
            <person name="Turjanski A."/>
            <person name="Kreff E."/>
            <person name="Dieguez M.J."/>
            <person name="Sacco F."/>
        </authorList>
    </citation>
    <scope>NUCLEOTIDE SEQUENCE [LARGE SCALE GENOMIC DNA]</scope>
    <source>
        <strain evidence="2 3">RO10H11247</strain>
    </source>
</reference>
<feature type="transmembrane region" description="Helical" evidence="1">
    <location>
        <begin position="218"/>
        <end position="237"/>
    </location>
</feature>
<evidence type="ECO:0000256" key="1">
    <source>
        <dbReference type="SAM" id="Phobius"/>
    </source>
</evidence>
<gene>
    <name evidence="2" type="ORF">VP01_9289g1</name>
</gene>
<dbReference type="AlphaFoldDB" id="A0A0L6U746"/>
<evidence type="ECO:0000313" key="2">
    <source>
        <dbReference type="EMBL" id="KNZ44326.1"/>
    </source>
</evidence>
<dbReference type="VEuPathDB" id="FungiDB:VP01_9289g1"/>
<name>A0A0L6U746_9BASI</name>
<keyword evidence="1" id="KW-0812">Transmembrane</keyword>
<organism evidence="2 3">
    <name type="scientific">Puccinia sorghi</name>
    <dbReference type="NCBI Taxonomy" id="27349"/>
    <lineage>
        <taxon>Eukaryota</taxon>
        <taxon>Fungi</taxon>
        <taxon>Dikarya</taxon>
        <taxon>Basidiomycota</taxon>
        <taxon>Pucciniomycotina</taxon>
        <taxon>Pucciniomycetes</taxon>
        <taxon>Pucciniales</taxon>
        <taxon>Pucciniaceae</taxon>
        <taxon>Puccinia</taxon>
    </lineage>
</organism>
<feature type="non-terminal residue" evidence="2">
    <location>
        <position position="1"/>
    </location>
</feature>
<evidence type="ECO:0000313" key="3">
    <source>
        <dbReference type="Proteomes" id="UP000037035"/>
    </source>
</evidence>